<reference evidence="3" key="2">
    <citation type="journal article" date="2021" name="Genome Biol. Evol.">
        <title>Developing a high-quality reference genome for a parasitic bivalve with doubly uniparental inheritance (Bivalvia: Unionida).</title>
        <authorList>
            <person name="Smith C.H."/>
        </authorList>
    </citation>
    <scope>NUCLEOTIDE SEQUENCE</scope>
    <source>
        <strain evidence="3">CHS0354</strain>
        <tissue evidence="3">Mantle</tissue>
    </source>
</reference>
<proteinExistence type="predicted"/>
<accession>A0AAE0S1U1</accession>
<reference evidence="3" key="3">
    <citation type="submission" date="2023-05" db="EMBL/GenBank/DDBJ databases">
        <authorList>
            <person name="Smith C.H."/>
        </authorList>
    </citation>
    <scope>NUCLEOTIDE SEQUENCE</scope>
    <source>
        <strain evidence="3">CHS0354</strain>
        <tissue evidence="3">Mantle</tissue>
    </source>
</reference>
<reference evidence="3" key="1">
    <citation type="journal article" date="2021" name="Genome Biol. Evol.">
        <title>A High-Quality Reference Genome for a Parasitic Bivalve with Doubly Uniparental Inheritance (Bivalvia: Unionida).</title>
        <authorList>
            <person name="Smith C.H."/>
        </authorList>
    </citation>
    <scope>NUCLEOTIDE SEQUENCE</scope>
    <source>
        <strain evidence="3">CHS0354</strain>
    </source>
</reference>
<evidence type="ECO:0000256" key="1">
    <source>
        <dbReference type="SAM" id="Coils"/>
    </source>
</evidence>
<sequence length="965" mass="110345">MCRKIKARRVMNHCNTTPSWTNLEPCQEMMDETGDHSRLLFEKNKHRPSVKSRVVCENFSNKPVEIKELSIDEFWDFLYSGEWEGGNSIRVLDGQLLRQLSHSIVFLRRRGKVVAHTTFAYAKQICPETRSCHKEKDKETITSVEETLLIELTNLGRLTKPQPNRPMDNSVHLMRVYQSPRKKKTKPKSQTIMDAKSASDNTSLHVPKNTNQRKAKSQMIVHSPGENNSDLSVLTKQEYQEESFLLSPPNYLELQRTDHSGKSKSLQDSTKGKMSPSNSATQERRPGRNDVKLPLLGKRKCDDCAISQAEYLEESTKPIKMHTEKLLPYQNNLEKSPGKYVVKLPRLVQKKNNDRATCLAERSDYSIKSTKSQDANKSEMLQMNEKANIESDKQKSNDDLDEALYLGSEVFPPEAYEVETAMMKLKIRKQELQKERELKKLLMKQSTEIKPCLPKLKPLDITNINLQLVHCPILNCETVPTLEEMIKIMKEDERVDPRYKNNKSKYKKRKIIRKYNLSRDTIMHVLKGIHRRHAVTLHSDPFGTIEDFVKKFSGMLRNKNNGDKDANDEADNKHTSSMKKWLAGAEVGKKAEAKSKCELASVVGAIRDSNVCKQHERLHTMTDQSKSLLDVQPKTLIAPLEHCLTLEVTKQISIAPEETSSIENVSKTVPLAPVKNATLTPLKCDSDLDSIKEMYNFSTECIPNPDILVTTSSGEIVMTMKTFRPLSASSRRGIKSVRSKESVDFNTLRNASETMNGERQFPKICMHDDNSEEPSILKYKSIDESDSEQKQLLIEVPNLNTFATDNPNALVDSVQKVRKKKLIQNGMPNFIDVVKKYSSMQEIFTNIPKVQHRMEDTMTKEKAKDIKVPGTQRNETNRLNIPNVSGSLRAFNFLSNSPIQNQTSRSTPSKLHFPASYTTEKFMLKFSQALEDFVVRREIVISNRNWKCSNSVTFTQKTVFTLRRI</sequence>
<dbReference type="AlphaFoldDB" id="A0AAE0S1U1"/>
<feature type="region of interest" description="Disordered" evidence="2">
    <location>
        <begin position="177"/>
        <end position="230"/>
    </location>
</feature>
<evidence type="ECO:0000313" key="3">
    <source>
        <dbReference type="EMBL" id="KAK3583638.1"/>
    </source>
</evidence>
<dbReference type="Proteomes" id="UP001195483">
    <property type="component" value="Unassembled WGS sequence"/>
</dbReference>
<name>A0AAE0S1U1_9BIVA</name>
<gene>
    <name evidence="3" type="ORF">CHS0354_039466</name>
</gene>
<feature type="compositionally biased region" description="Polar residues" evidence="2">
    <location>
        <begin position="188"/>
        <end position="210"/>
    </location>
</feature>
<protein>
    <submittedName>
        <fullName evidence="3">Uncharacterized protein</fullName>
    </submittedName>
</protein>
<dbReference type="EMBL" id="JAEAOA010002306">
    <property type="protein sequence ID" value="KAK3583638.1"/>
    <property type="molecule type" value="Genomic_DNA"/>
</dbReference>
<evidence type="ECO:0000256" key="2">
    <source>
        <dbReference type="SAM" id="MobiDB-lite"/>
    </source>
</evidence>
<feature type="compositionally biased region" description="Basic and acidic residues" evidence="2">
    <location>
        <begin position="282"/>
        <end position="291"/>
    </location>
</feature>
<feature type="region of interest" description="Disordered" evidence="2">
    <location>
        <begin position="255"/>
        <end position="294"/>
    </location>
</feature>
<keyword evidence="1" id="KW-0175">Coiled coil</keyword>
<organism evidence="3 4">
    <name type="scientific">Potamilus streckersoni</name>
    <dbReference type="NCBI Taxonomy" id="2493646"/>
    <lineage>
        <taxon>Eukaryota</taxon>
        <taxon>Metazoa</taxon>
        <taxon>Spiralia</taxon>
        <taxon>Lophotrochozoa</taxon>
        <taxon>Mollusca</taxon>
        <taxon>Bivalvia</taxon>
        <taxon>Autobranchia</taxon>
        <taxon>Heteroconchia</taxon>
        <taxon>Palaeoheterodonta</taxon>
        <taxon>Unionida</taxon>
        <taxon>Unionoidea</taxon>
        <taxon>Unionidae</taxon>
        <taxon>Ambleminae</taxon>
        <taxon>Lampsilini</taxon>
        <taxon>Potamilus</taxon>
    </lineage>
</organism>
<evidence type="ECO:0000313" key="4">
    <source>
        <dbReference type="Proteomes" id="UP001195483"/>
    </source>
</evidence>
<comment type="caution">
    <text evidence="3">The sequence shown here is derived from an EMBL/GenBank/DDBJ whole genome shotgun (WGS) entry which is preliminary data.</text>
</comment>
<feature type="coiled-coil region" evidence="1">
    <location>
        <begin position="415"/>
        <end position="442"/>
    </location>
</feature>
<keyword evidence="4" id="KW-1185">Reference proteome</keyword>